<feature type="region of interest" description="Disordered" evidence="1">
    <location>
        <begin position="1"/>
        <end position="21"/>
    </location>
</feature>
<sequence>MGDHPDGHSPAVGKAGWNNDTERKKVALMRACVEKEDPASKVKQLYAYLALPMDSAAGQDEDRSETHNYQARKKTDRNKPIHKGNTQM</sequence>
<reference evidence="2" key="1">
    <citation type="submission" date="2017-07" db="EMBL/GenBank/DDBJ databases">
        <title>Taro Niue Genome Assembly and Annotation.</title>
        <authorList>
            <person name="Atibalentja N."/>
            <person name="Keating K."/>
            <person name="Fields C.J."/>
        </authorList>
    </citation>
    <scope>NUCLEOTIDE SEQUENCE</scope>
    <source>
        <strain evidence="2">Niue_2</strain>
        <tissue evidence="2">Leaf</tissue>
    </source>
</reference>
<feature type="compositionally biased region" description="Basic residues" evidence="1">
    <location>
        <begin position="70"/>
        <end position="82"/>
    </location>
</feature>
<dbReference type="EMBL" id="NMUH01000073">
    <property type="protein sequence ID" value="MQL70624.1"/>
    <property type="molecule type" value="Genomic_DNA"/>
</dbReference>
<dbReference type="AlphaFoldDB" id="A0A843TMA3"/>
<proteinExistence type="predicted"/>
<evidence type="ECO:0000313" key="2">
    <source>
        <dbReference type="EMBL" id="MQL70624.1"/>
    </source>
</evidence>
<keyword evidence="3" id="KW-1185">Reference proteome</keyword>
<organism evidence="2 3">
    <name type="scientific">Colocasia esculenta</name>
    <name type="common">Wild taro</name>
    <name type="synonym">Arum esculentum</name>
    <dbReference type="NCBI Taxonomy" id="4460"/>
    <lineage>
        <taxon>Eukaryota</taxon>
        <taxon>Viridiplantae</taxon>
        <taxon>Streptophyta</taxon>
        <taxon>Embryophyta</taxon>
        <taxon>Tracheophyta</taxon>
        <taxon>Spermatophyta</taxon>
        <taxon>Magnoliopsida</taxon>
        <taxon>Liliopsida</taxon>
        <taxon>Araceae</taxon>
        <taxon>Aroideae</taxon>
        <taxon>Colocasieae</taxon>
        <taxon>Colocasia</taxon>
    </lineage>
</organism>
<name>A0A843TMA3_COLES</name>
<evidence type="ECO:0000313" key="3">
    <source>
        <dbReference type="Proteomes" id="UP000652761"/>
    </source>
</evidence>
<evidence type="ECO:0000256" key="1">
    <source>
        <dbReference type="SAM" id="MobiDB-lite"/>
    </source>
</evidence>
<feature type="region of interest" description="Disordered" evidence="1">
    <location>
        <begin position="54"/>
        <end position="88"/>
    </location>
</feature>
<comment type="caution">
    <text evidence="2">The sequence shown here is derived from an EMBL/GenBank/DDBJ whole genome shotgun (WGS) entry which is preliminary data.</text>
</comment>
<gene>
    <name evidence="2" type="ORF">Taro_002916</name>
</gene>
<dbReference type="Proteomes" id="UP000652761">
    <property type="component" value="Unassembled WGS sequence"/>
</dbReference>
<accession>A0A843TMA3</accession>
<protein>
    <submittedName>
        <fullName evidence="2">Uncharacterized protein</fullName>
    </submittedName>
</protein>